<dbReference type="Pfam" id="PF00459">
    <property type="entry name" value="Inositol_P"/>
    <property type="match status" value="1"/>
</dbReference>
<keyword evidence="6 9" id="KW-0378">Hydrolase</keyword>
<proteinExistence type="inferred from homology"/>
<dbReference type="InterPro" id="IPR050725">
    <property type="entry name" value="CysQ/Inositol_MonoPase"/>
</dbReference>
<evidence type="ECO:0000256" key="10">
    <source>
        <dbReference type="PIRSR" id="PIRSR600760-2"/>
    </source>
</evidence>
<feature type="binding site" evidence="9">
    <location>
        <position position="218"/>
    </location>
    <ligand>
        <name>substrate</name>
    </ligand>
</feature>
<dbReference type="InterPro" id="IPR006240">
    <property type="entry name" value="CysQ"/>
</dbReference>
<dbReference type="eggNOG" id="COG1218">
    <property type="taxonomic scope" value="Bacteria"/>
</dbReference>
<evidence type="ECO:0000256" key="5">
    <source>
        <dbReference type="ARBA" id="ARBA00022723"/>
    </source>
</evidence>
<feature type="binding site" evidence="10">
    <location>
        <position position="72"/>
    </location>
    <ligand>
        <name>Mg(2+)</name>
        <dbReference type="ChEBI" id="CHEBI:18420"/>
        <label>1</label>
        <note>catalytic</note>
    </ligand>
</feature>
<dbReference type="CDD" id="cd01638">
    <property type="entry name" value="CysQ"/>
    <property type="match status" value="1"/>
</dbReference>
<feature type="binding site" evidence="10">
    <location>
        <position position="95"/>
    </location>
    <ligand>
        <name>Mg(2+)</name>
        <dbReference type="ChEBI" id="CHEBI:18420"/>
        <label>1</label>
        <note>catalytic</note>
    </ligand>
</feature>
<feature type="binding site" evidence="9">
    <location>
        <position position="72"/>
    </location>
    <ligand>
        <name>Mg(2+)</name>
        <dbReference type="ChEBI" id="CHEBI:18420"/>
        <label>1</label>
    </ligand>
</feature>
<dbReference type="GO" id="GO:0046854">
    <property type="term" value="P:phosphatidylinositol phosphate biosynthetic process"/>
    <property type="evidence" value="ECO:0007669"/>
    <property type="project" value="InterPro"/>
</dbReference>
<dbReference type="RefSeq" id="WP_011366296.1">
    <property type="nucleotide sequence ID" value="NC_007519.1"/>
</dbReference>
<evidence type="ECO:0000256" key="3">
    <source>
        <dbReference type="ARBA" id="ARBA00022475"/>
    </source>
</evidence>
<dbReference type="HAMAP" id="MF_02095">
    <property type="entry name" value="CysQ"/>
    <property type="match status" value="1"/>
</dbReference>
<evidence type="ECO:0000313" key="12">
    <source>
        <dbReference type="Proteomes" id="UP000002710"/>
    </source>
</evidence>
<feature type="binding site" evidence="9">
    <location>
        <begin position="94"/>
        <end position="97"/>
    </location>
    <ligand>
        <name>substrate</name>
    </ligand>
</feature>
<evidence type="ECO:0000256" key="1">
    <source>
        <dbReference type="ARBA" id="ARBA00001625"/>
    </source>
</evidence>
<feature type="binding site" evidence="9">
    <location>
        <position position="95"/>
    </location>
    <ligand>
        <name>Mg(2+)</name>
        <dbReference type="ChEBI" id="CHEBI:18420"/>
        <label>2</label>
    </ligand>
</feature>
<dbReference type="GO" id="GO:0000287">
    <property type="term" value="F:magnesium ion binding"/>
    <property type="evidence" value="ECO:0007669"/>
    <property type="project" value="UniProtKB-UniRule"/>
</dbReference>
<gene>
    <name evidence="9" type="primary">cysQ</name>
    <name evidence="11" type="ordered locus">Dde_0123</name>
</gene>
<keyword evidence="7 9" id="KW-0460">Magnesium</keyword>
<dbReference type="PROSITE" id="PS00629">
    <property type="entry name" value="IMP_1"/>
    <property type="match status" value="1"/>
</dbReference>
<comment type="subcellular location">
    <subcellularLocation>
        <location evidence="9">Cell inner membrane</location>
        <topology evidence="9">Peripheral membrane protein</topology>
        <orientation evidence="9">Cytoplasmic side</orientation>
    </subcellularLocation>
</comment>
<evidence type="ECO:0000313" key="11">
    <source>
        <dbReference type="EMBL" id="ABB36924.1"/>
    </source>
</evidence>
<keyword evidence="3 9" id="KW-1003">Cell membrane</keyword>
<evidence type="ECO:0000256" key="8">
    <source>
        <dbReference type="ARBA" id="ARBA00023136"/>
    </source>
</evidence>
<dbReference type="AlphaFoldDB" id="Q317H2"/>
<dbReference type="STRING" id="207559.Dde_0123"/>
<comment type="similarity">
    <text evidence="2 9">Belongs to the inositol monophosphatase superfamily. CysQ family.</text>
</comment>
<evidence type="ECO:0000256" key="2">
    <source>
        <dbReference type="ARBA" id="ARBA00005289"/>
    </source>
</evidence>
<protein>
    <recommendedName>
        <fullName evidence="9">3'(2'),5'-bisphosphate nucleotidase CysQ</fullName>
        <ecNumber evidence="9">3.1.3.7</ecNumber>
    </recommendedName>
    <alternativeName>
        <fullName evidence="9">3'(2'),5-bisphosphonucleoside 3'(2')-phosphohydrolase</fullName>
    </alternativeName>
    <alternativeName>
        <fullName evidence="9">3'-phosphoadenosine 5'-phosphate phosphatase</fullName>
        <shortName evidence="9">PAP phosphatase</shortName>
    </alternativeName>
</protein>
<name>Q317H2_OLEA2</name>
<comment type="function">
    <text evidence="9">Converts adenosine-3',5'-bisphosphate (PAP) to AMP.</text>
</comment>
<dbReference type="KEGG" id="dde:Dde_0123"/>
<dbReference type="InterPro" id="IPR000760">
    <property type="entry name" value="Inositol_monophosphatase-like"/>
</dbReference>
<feature type="binding site" evidence="9">
    <location>
        <position position="92"/>
    </location>
    <ligand>
        <name>Mg(2+)</name>
        <dbReference type="ChEBI" id="CHEBI:18420"/>
        <label>1</label>
    </ligand>
</feature>
<dbReference type="EMBL" id="CP000112">
    <property type="protein sequence ID" value="ABB36924.1"/>
    <property type="molecule type" value="Genomic_DNA"/>
</dbReference>
<dbReference type="SUPFAM" id="SSF56655">
    <property type="entry name" value="Carbohydrate phosphatase"/>
    <property type="match status" value="1"/>
</dbReference>
<feature type="binding site" evidence="10">
    <location>
        <position position="92"/>
    </location>
    <ligand>
        <name>Mg(2+)</name>
        <dbReference type="ChEBI" id="CHEBI:18420"/>
        <label>1</label>
        <note>catalytic</note>
    </ligand>
</feature>
<keyword evidence="5 9" id="KW-0479">Metal-binding</keyword>
<keyword evidence="4 9" id="KW-0997">Cell inner membrane</keyword>
<keyword evidence="8 9" id="KW-0472">Membrane</keyword>
<organism evidence="11 12">
    <name type="scientific">Oleidesulfovibrio alaskensis (strain ATCC BAA-1058 / DSM 17464 / G20)</name>
    <name type="common">Desulfovibrio alaskensis</name>
    <dbReference type="NCBI Taxonomy" id="207559"/>
    <lineage>
        <taxon>Bacteria</taxon>
        <taxon>Pseudomonadati</taxon>
        <taxon>Thermodesulfobacteriota</taxon>
        <taxon>Desulfovibrionia</taxon>
        <taxon>Desulfovibrionales</taxon>
        <taxon>Desulfovibrionaceae</taxon>
        <taxon>Oleidesulfovibrio</taxon>
    </lineage>
</organism>
<feature type="binding site" evidence="9">
    <location>
        <position position="218"/>
    </location>
    <ligand>
        <name>Mg(2+)</name>
        <dbReference type="ChEBI" id="CHEBI:18420"/>
        <label>2</label>
    </ligand>
</feature>
<dbReference type="Gene3D" id="3.40.190.80">
    <property type="match status" value="1"/>
</dbReference>
<accession>Q317H2</accession>
<feature type="binding site" evidence="9">
    <location>
        <position position="72"/>
    </location>
    <ligand>
        <name>substrate</name>
    </ligand>
</feature>
<feature type="binding site" evidence="9">
    <location>
        <position position="94"/>
    </location>
    <ligand>
        <name>Mg(2+)</name>
        <dbReference type="ChEBI" id="CHEBI:18420"/>
        <label>1</label>
    </ligand>
</feature>
<dbReference type="InterPro" id="IPR020550">
    <property type="entry name" value="Inositol_monophosphatase_CS"/>
</dbReference>
<dbReference type="GO" id="GO:0000103">
    <property type="term" value="P:sulfate assimilation"/>
    <property type="evidence" value="ECO:0007669"/>
    <property type="project" value="TreeGrafter"/>
</dbReference>
<comment type="cofactor">
    <cofactor evidence="9 10">
        <name>Mg(2+)</name>
        <dbReference type="ChEBI" id="CHEBI:18420"/>
    </cofactor>
</comment>
<dbReference type="EC" id="3.1.3.7" evidence="9"/>
<dbReference type="GO" id="GO:0008441">
    <property type="term" value="F:3'(2'),5'-bisphosphate nucleotidase activity"/>
    <property type="evidence" value="ECO:0007669"/>
    <property type="project" value="UniProtKB-UniRule"/>
</dbReference>
<dbReference type="PROSITE" id="PS00630">
    <property type="entry name" value="IMP_2"/>
    <property type="match status" value="1"/>
</dbReference>
<dbReference type="PANTHER" id="PTHR43028">
    <property type="entry name" value="3'(2'),5'-BISPHOSPHATE NUCLEOTIDASE 1"/>
    <property type="match status" value="1"/>
</dbReference>
<evidence type="ECO:0000256" key="7">
    <source>
        <dbReference type="ARBA" id="ARBA00022842"/>
    </source>
</evidence>
<feature type="binding site" evidence="9">
    <location>
        <position position="92"/>
    </location>
    <ligand>
        <name>Mg(2+)</name>
        <dbReference type="ChEBI" id="CHEBI:18420"/>
        <label>2</label>
    </ligand>
</feature>
<sequence>MFENVPLSGMIRIARQAGKEIAARQQAIVQAGEAAIWHKDDDSPVTQADRAASAVLCAGLAQMAPSVPVISEEESIPPAEVRRGWGLYFLVDPLDGTKGYLKGEADYSVCVALMRRDMPLAGVVHVPARGLTYYGLPGTGAWREDESGMPVRLHTAPAVSGKQPVVLQSRVSATPKLDAYMDGLPHTRLMAGSAYKFCLLAEGTAQMYPCLHPTWEWDTAAGEAVLRGAGGTVTDMDGRPLRYGKSSLLNDLFIARG</sequence>
<comment type="catalytic activity">
    <reaction evidence="1 9">
        <text>adenosine 3',5'-bisphosphate + H2O = AMP + phosphate</text>
        <dbReference type="Rhea" id="RHEA:10040"/>
        <dbReference type="ChEBI" id="CHEBI:15377"/>
        <dbReference type="ChEBI" id="CHEBI:43474"/>
        <dbReference type="ChEBI" id="CHEBI:58343"/>
        <dbReference type="ChEBI" id="CHEBI:456215"/>
        <dbReference type="EC" id="3.1.3.7"/>
    </reaction>
</comment>
<dbReference type="Gene3D" id="3.30.540.10">
    <property type="entry name" value="Fructose-1,6-Bisphosphatase, subunit A, domain 1"/>
    <property type="match status" value="1"/>
</dbReference>
<dbReference type="GO" id="GO:0005886">
    <property type="term" value="C:plasma membrane"/>
    <property type="evidence" value="ECO:0007669"/>
    <property type="project" value="UniProtKB-SubCell"/>
</dbReference>
<dbReference type="InterPro" id="IPR020583">
    <property type="entry name" value="Inositol_monoP_metal-BS"/>
</dbReference>
<dbReference type="PRINTS" id="PR00377">
    <property type="entry name" value="IMPHPHTASES"/>
</dbReference>
<evidence type="ECO:0000256" key="6">
    <source>
        <dbReference type="ARBA" id="ARBA00022801"/>
    </source>
</evidence>
<keyword evidence="12" id="KW-1185">Reference proteome</keyword>
<dbReference type="GO" id="GO:0050427">
    <property type="term" value="P:3'-phosphoadenosine 5'-phosphosulfate metabolic process"/>
    <property type="evidence" value="ECO:0007669"/>
    <property type="project" value="TreeGrafter"/>
</dbReference>
<dbReference type="Proteomes" id="UP000002710">
    <property type="component" value="Chromosome"/>
</dbReference>
<feature type="binding site" evidence="10">
    <location>
        <position position="94"/>
    </location>
    <ligand>
        <name>Mg(2+)</name>
        <dbReference type="ChEBI" id="CHEBI:18420"/>
        <label>1</label>
        <note>catalytic</note>
    </ligand>
</feature>
<dbReference type="PANTHER" id="PTHR43028:SF5">
    <property type="entry name" value="3'(2'),5'-BISPHOSPHATE NUCLEOTIDASE 1"/>
    <property type="match status" value="1"/>
</dbReference>
<evidence type="ECO:0000256" key="4">
    <source>
        <dbReference type="ARBA" id="ARBA00022519"/>
    </source>
</evidence>
<dbReference type="HOGENOM" id="CLU_044118_3_0_7"/>
<evidence type="ECO:0000256" key="9">
    <source>
        <dbReference type="HAMAP-Rule" id="MF_02095"/>
    </source>
</evidence>
<feature type="binding site" evidence="10">
    <location>
        <position position="218"/>
    </location>
    <ligand>
        <name>Mg(2+)</name>
        <dbReference type="ChEBI" id="CHEBI:18420"/>
        <label>1</label>
        <note>catalytic</note>
    </ligand>
</feature>
<reference evidence="11 12" key="1">
    <citation type="journal article" date="2011" name="J. Bacteriol.">
        <title>Complete genome sequence and updated annotation of Desulfovibrio alaskensis G20.</title>
        <authorList>
            <person name="Hauser L.J."/>
            <person name="Land M.L."/>
            <person name="Brown S.D."/>
            <person name="Larimer F."/>
            <person name="Keller K.L."/>
            <person name="Rapp-Giles B.J."/>
            <person name="Price M.N."/>
            <person name="Lin M."/>
            <person name="Bruce D.C."/>
            <person name="Detter J.C."/>
            <person name="Tapia R."/>
            <person name="Han C.S."/>
            <person name="Goodwin L.A."/>
            <person name="Cheng J.F."/>
            <person name="Pitluck S."/>
            <person name="Copeland A."/>
            <person name="Lucas S."/>
            <person name="Nolan M."/>
            <person name="Lapidus A.L."/>
            <person name="Palumbo A.V."/>
            <person name="Wall J.D."/>
        </authorList>
    </citation>
    <scope>NUCLEOTIDE SEQUENCE [LARGE SCALE GENOMIC DNA]</scope>
    <source>
        <strain evidence="12">ATCC BAA 1058 / DSM 17464 / G20</strain>
    </source>
</reference>